<dbReference type="InterPro" id="IPR001254">
    <property type="entry name" value="Trypsin_dom"/>
</dbReference>
<dbReference type="InterPro" id="IPR009003">
    <property type="entry name" value="Peptidase_S1_PA"/>
</dbReference>
<sequence>LSSLCVLGVIVSVTEYNEDPHLFNYVLYLKSSYQPCTGTLIAPQWVITAAHCFLPDLQVIFTGGARNFDFHNLIGEILPYEKIIVHPNFTVTSPKNDLMLIKLSAPLTFFSNSIFQLPTVNIKKDESIVCFIYIWLKDEESSGKYQKEVCSRTFEELGEGIGTYF</sequence>
<dbReference type="InterPro" id="IPR043504">
    <property type="entry name" value="Peptidase_S1_PA_chymotrypsin"/>
</dbReference>
<dbReference type="Ensembl" id="ENSSSCT00050011475.1">
    <property type="protein sequence ID" value="ENSSSCP00050004868.1"/>
    <property type="gene ID" value="ENSSSCG00050008460.1"/>
</dbReference>
<protein>
    <recommendedName>
        <fullName evidence="2">Peptidase S1 domain-containing protein</fullName>
    </recommendedName>
</protein>
<name>A0A4X1V0I8_PIG</name>
<dbReference type="Proteomes" id="UP000314985">
    <property type="component" value="Chromosome 18"/>
</dbReference>
<accession>A0A4X1V0I8</accession>
<evidence type="ECO:0000313" key="3">
    <source>
        <dbReference type="Ensembl" id="ENSSSCP00070036159.1"/>
    </source>
</evidence>
<dbReference type="PRINTS" id="PR00722">
    <property type="entry name" value="CHYMOTRYPSIN"/>
</dbReference>
<reference evidence="3 4" key="1">
    <citation type="submission" date="2017-08" db="EMBL/GenBank/DDBJ databases">
        <title>USMARCv1.0.</title>
        <authorList>
            <person name="Hannum G.I."/>
            <person name="Koren S."/>
            <person name="Schroeder S.G."/>
            <person name="Chin S.C."/>
            <person name="Nonneman D.J."/>
            <person name="Becker S.A."/>
            <person name="Rosen B.D."/>
            <person name="Bickhart D.M."/>
            <person name="Putnam N.H."/>
            <person name="Green R.E."/>
            <person name="Tuggle C.K."/>
            <person name="Liu H."/>
            <person name="Rohrer G.A."/>
            <person name="Warr A."/>
            <person name="Hall R."/>
            <person name="Kim K."/>
            <person name="Hume D.A."/>
            <person name="Talbot R."/>
            <person name="Chow W."/>
            <person name="Howe K."/>
            <person name="Schwartz A.S."/>
            <person name="Watson M."/>
            <person name="Archibald A.L."/>
            <person name="Phillippy A.M."/>
            <person name="Smith T.P.L."/>
        </authorList>
    </citation>
    <scope>NUCLEOTIDE SEQUENCE [LARGE SCALE GENOMIC DNA]</scope>
</reference>
<dbReference type="PROSITE" id="PS00134">
    <property type="entry name" value="TRYPSIN_HIS"/>
    <property type="match status" value="1"/>
</dbReference>
<dbReference type="PANTHER" id="PTHR24271">
    <property type="entry name" value="KALLIKREIN-RELATED"/>
    <property type="match status" value="1"/>
</dbReference>
<dbReference type="Pfam" id="PF00089">
    <property type="entry name" value="Trypsin"/>
    <property type="match status" value="1"/>
</dbReference>
<dbReference type="Proteomes" id="UP000694571">
    <property type="component" value="Unplaced"/>
</dbReference>
<evidence type="ECO:0000256" key="1">
    <source>
        <dbReference type="ARBA" id="ARBA00023157"/>
    </source>
</evidence>
<dbReference type="SUPFAM" id="SSF50494">
    <property type="entry name" value="Trypsin-like serine proteases"/>
    <property type="match status" value="1"/>
</dbReference>
<dbReference type="FunFam" id="2.40.10.10:FF:000005">
    <property type="entry name" value="Serine protease 37"/>
    <property type="match status" value="1"/>
</dbReference>
<evidence type="ECO:0000259" key="2">
    <source>
        <dbReference type="PROSITE" id="PS50240"/>
    </source>
</evidence>
<keyword evidence="1" id="KW-1015">Disulfide bond</keyword>
<dbReference type="InterPro" id="IPR001314">
    <property type="entry name" value="Peptidase_S1A"/>
</dbReference>
<dbReference type="GO" id="GO:0004252">
    <property type="term" value="F:serine-type endopeptidase activity"/>
    <property type="evidence" value="ECO:0007669"/>
    <property type="project" value="InterPro"/>
</dbReference>
<dbReference type="Gene3D" id="2.40.10.10">
    <property type="entry name" value="Trypsin-like serine proteases"/>
    <property type="match status" value="1"/>
</dbReference>
<evidence type="ECO:0000313" key="4">
    <source>
        <dbReference type="Proteomes" id="UP000314985"/>
    </source>
</evidence>
<dbReference type="AlphaFoldDB" id="A0A4X1V0I8"/>
<dbReference type="GO" id="GO:0006508">
    <property type="term" value="P:proteolysis"/>
    <property type="evidence" value="ECO:0007669"/>
    <property type="project" value="InterPro"/>
</dbReference>
<dbReference type="PANTHER" id="PTHR24271:SF56">
    <property type="entry name" value="SERINE PROTEASE 58"/>
    <property type="match status" value="1"/>
</dbReference>
<proteinExistence type="predicted"/>
<dbReference type="SMART" id="SM00020">
    <property type="entry name" value="Tryp_SPc"/>
    <property type="match status" value="1"/>
</dbReference>
<dbReference type="PROSITE" id="PS50240">
    <property type="entry name" value="TRYPSIN_DOM"/>
    <property type="match status" value="1"/>
</dbReference>
<dbReference type="Ensembl" id="ENSSSCT00070042980.1">
    <property type="protein sequence ID" value="ENSSSCP00070036159.1"/>
    <property type="gene ID" value="ENSSSCG00070021638.1"/>
</dbReference>
<reference evidence="3" key="2">
    <citation type="submission" date="2025-05" db="UniProtKB">
        <authorList>
            <consortium name="Ensembl"/>
        </authorList>
    </citation>
    <scope>IDENTIFICATION</scope>
</reference>
<dbReference type="InterPro" id="IPR018114">
    <property type="entry name" value="TRYPSIN_HIS"/>
</dbReference>
<organism evidence="3 4">
    <name type="scientific">Sus scrofa</name>
    <name type="common">Pig</name>
    <dbReference type="NCBI Taxonomy" id="9823"/>
    <lineage>
        <taxon>Eukaryota</taxon>
        <taxon>Metazoa</taxon>
        <taxon>Chordata</taxon>
        <taxon>Craniata</taxon>
        <taxon>Vertebrata</taxon>
        <taxon>Euteleostomi</taxon>
        <taxon>Mammalia</taxon>
        <taxon>Eutheria</taxon>
        <taxon>Laurasiatheria</taxon>
        <taxon>Artiodactyla</taxon>
        <taxon>Suina</taxon>
        <taxon>Suidae</taxon>
        <taxon>Sus</taxon>
    </lineage>
</organism>
<feature type="domain" description="Peptidase S1" evidence="2">
    <location>
        <begin position="6"/>
        <end position="135"/>
    </location>
</feature>